<dbReference type="SUPFAM" id="SSF52540">
    <property type="entry name" value="P-loop containing nucleoside triphosphate hydrolases"/>
    <property type="match status" value="1"/>
</dbReference>
<dbReference type="RefSeq" id="WP_264790951.1">
    <property type="nucleotide sequence ID" value="NZ_AP026867.1"/>
</dbReference>
<evidence type="ECO:0000259" key="2">
    <source>
        <dbReference type="Pfam" id="PF13087"/>
    </source>
</evidence>
<dbReference type="KEGG" id="aup:AsAng_0002800"/>
<dbReference type="Gene3D" id="3.40.50.300">
    <property type="entry name" value="P-loop containing nucleotide triphosphate hydrolases"/>
    <property type="match status" value="2"/>
</dbReference>
<dbReference type="InterPro" id="IPR041677">
    <property type="entry name" value="DNA2/NAM7_AAA_11"/>
</dbReference>
<dbReference type="Pfam" id="PF13087">
    <property type="entry name" value="AAA_12"/>
    <property type="match status" value="1"/>
</dbReference>
<proteinExistence type="predicted"/>
<feature type="domain" description="DNA2/NAM7 helicase helicase" evidence="1">
    <location>
        <begin position="900"/>
        <end position="947"/>
    </location>
</feature>
<dbReference type="PANTHER" id="PTHR10887">
    <property type="entry name" value="DNA2/NAM7 HELICASE FAMILY"/>
    <property type="match status" value="1"/>
</dbReference>
<sequence length="1254" mass="146180">MYYEEDLGFGKKTINVVIRFDNKAVSWLQKESRYSFEDLKRFLNDSHIECFFKKKNEDEHYIIIPITSENINLKLTLKWLPKTHDYKVVLSKKTKLVVEEFNTNLNDSYTLARLCSYELVGFNDNPFPSKEFAELHKEICNLEISPKAYVENQRDIWTKWIEAQELILSNNSTPFSVKKYYPLLPIKGKDGNIFRYQFQVDLVKEENPEYKELEKELRKQLGLDIKVDGDTGETHMRLKDIYKGLDVLINRAPFCETYSRKEKLLCLFKLKPIFVYKKIEALLNDLGRKVKVWQGDKSGLIEIYSKNNRTVNVPKSIIKKYSLKREAFIGRIFIVDSNGLKIEDSIPSPIKTNNYNRIKDQYNSLKKVLFNKREKEIEAGANSIHFQIREVYSFVQNSEENEFDDLFWQDLKQDLFGLGFDSDDVRLNSEKRIIAFNFIDFDELEDKIEKIKGLNKFYPDRDPLAEDFEFRVKIDLLAKKNKKQLFDEKLKFLHGTEFYIERVNKKGKIERPSIGILNYYQSSMSSLLFAIPLRTKKDLKQVKKLKKYLEEDSTIITEVYPNLRGDEVKIGWLNEAMAKINTPQDQMNKKPVNTKLGEFIFDSSKAEEIYKDLSTDSEEWKQLVKHELLQLNDSQRKAVLSALYARDLALLQGPPGTGKTTVIAEMIWQMIRVNQKQKVLLTSETNLAVDNALVKLLNGNHTLVKPLRFGKVAKLENEGKKYSFDRIMKWIDKDYGETNLEDEEENEEESYLDSLGELDLEDEEEVDENHADNAVQIWMNRIASNAQIQNPKYSEIIKDWVTDMAMPETEMKELFKDKYIKHANVVGSTSSSAGSITFACEYQKLFNPDKKVELSYYDRVLEERVIEEECIGKLYKRIKNVQERYEDFDGRFKGVNNILERFIPLEFDIVITDEASKATPPELLLPMCFGKKNVIIGDHKQLPPMLHEKSFEETLLALESEEAKELAEEIDKDFVGISQFERLITHPKVSPSIKSSFNLQYRMHPQINKVIKQFYSDSEEGLEPAPQLLEHADDANLNNPFSRHHGLYYKGFITPFQHVIWVDVDAPEQESGTSRVNETEVEAIKLVLKMLRNSNGFDEYMNHWSTDKKEDQEIGLITFYGHQVKKLKEAAKYAREELKIPIRLNTVDKFQGMERNIIIVSTVRSNKLKLDSGKEVRNSDIGFAKSPKRLNVALSRARRLLIIVGNKDFFKSYIDTEGNAIYRNVINVIESEQKTQNEQSIIKYEDLVKLDSND</sequence>
<dbReference type="InterPro" id="IPR027417">
    <property type="entry name" value="P-loop_NTPase"/>
</dbReference>
<feature type="domain" description="DNA2/NAM7 helicase helicase" evidence="1">
    <location>
        <begin position="630"/>
        <end position="837"/>
    </location>
</feature>
<evidence type="ECO:0000259" key="1">
    <source>
        <dbReference type="Pfam" id="PF13086"/>
    </source>
</evidence>
<dbReference type="GO" id="GO:0004386">
    <property type="term" value="F:helicase activity"/>
    <property type="evidence" value="ECO:0007669"/>
    <property type="project" value="InterPro"/>
</dbReference>
<dbReference type="InterPro" id="IPR041679">
    <property type="entry name" value="DNA2/NAM7-like_C"/>
</dbReference>
<evidence type="ECO:0000313" key="3">
    <source>
        <dbReference type="EMBL" id="BDS09576.1"/>
    </source>
</evidence>
<dbReference type="Pfam" id="PF13086">
    <property type="entry name" value="AAA_11"/>
    <property type="match status" value="2"/>
</dbReference>
<dbReference type="Proteomes" id="UP001060919">
    <property type="component" value="Chromosome"/>
</dbReference>
<dbReference type="EMBL" id="AP026867">
    <property type="protein sequence ID" value="BDS09576.1"/>
    <property type="molecule type" value="Genomic_DNA"/>
</dbReference>
<dbReference type="AlphaFoldDB" id="A0A915VK87"/>
<feature type="domain" description="DNA2/NAM7 helicase-like C-terminal" evidence="2">
    <location>
        <begin position="977"/>
        <end position="1207"/>
    </location>
</feature>
<reference evidence="3" key="1">
    <citation type="submission" date="2022-09" db="EMBL/GenBank/DDBJ databases">
        <title>Aureispira anguillicida sp. nov., isolated from Leptocephalus of Japanese eel Anguilla japonica.</title>
        <authorList>
            <person name="Yuasa K."/>
            <person name="Mekata T."/>
            <person name="Ikunari K."/>
        </authorList>
    </citation>
    <scope>NUCLEOTIDE SEQUENCE</scope>
    <source>
        <strain evidence="3">EL160426</strain>
    </source>
</reference>
<protein>
    <submittedName>
        <fullName evidence="3">AAA domain-containing protein</fullName>
    </submittedName>
</protein>
<keyword evidence="4" id="KW-1185">Reference proteome</keyword>
<name>A0A915VK87_9BACT</name>
<dbReference type="CDD" id="cd18808">
    <property type="entry name" value="SF1_C_Upf1"/>
    <property type="match status" value="1"/>
</dbReference>
<organism evidence="3 4">
    <name type="scientific">Aureispira anguillae</name>
    <dbReference type="NCBI Taxonomy" id="2864201"/>
    <lineage>
        <taxon>Bacteria</taxon>
        <taxon>Pseudomonadati</taxon>
        <taxon>Bacteroidota</taxon>
        <taxon>Saprospiria</taxon>
        <taxon>Saprospirales</taxon>
        <taxon>Saprospiraceae</taxon>
        <taxon>Aureispira</taxon>
    </lineage>
</organism>
<gene>
    <name evidence="3" type="ORF">AsAng_0002800</name>
</gene>
<dbReference type="PANTHER" id="PTHR10887:SF495">
    <property type="entry name" value="HELICASE SENATAXIN ISOFORM X1-RELATED"/>
    <property type="match status" value="1"/>
</dbReference>
<dbReference type="InterPro" id="IPR045055">
    <property type="entry name" value="DNA2/NAM7-like"/>
</dbReference>
<evidence type="ECO:0000313" key="4">
    <source>
        <dbReference type="Proteomes" id="UP001060919"/>
    </source>
</evidence>
<dbReference type="InterPro" id="IPR047187">
    <property type="entry name" value="SF1_C_Upf1"/>
</dbReference>
<accession>A0A915VK87</accession>